<dbReference type="RefSeq" id="WP_175108348.1">
    <property type="nucleotide sequence ID" value="NZ_CADIKM010000089.1"/>
</dbReference>
<proteinExistence type="predicted"/>
<evidence type="ECO:0000313" key="2">
    <source>
        <dbReference type="Proteomes" id="UP000494115"/>
    </source>
</evidence>
<dbReference type="EMBL" id="CADIKM010000089">
    <property type="protein sequence ID" value="CAB3806827.1"/>
    <property type="molecule type" value="Genomic_DNA"/>
</dbReference>
<reference evidence="1 2" key="1">
    <citation type="submission" date="2020-04" db="EMBL/GenBank/DDBJ databases">
        <authorList>
            <person name="De Canck E."/>
        </authorList>
    </citation>
    <scope>NUCLEOTIDE SEQUENCE [LARGE SCALE GENOMIC DNA]</scope>
    <source>
        <strain evidence="1 2">LMG 28138</strain>
    </source>
</reference>
<evidence type="ECO:0000313" key="1">
    <source>
        <dbReference type="EMBL" id="CAB3806827.1"/>
    </source>
</evidence>
<gene>
    <name evidence="1" type="ORF">LMG28138_05850</name>
</gene>
<name>A0A6S7BNA5_9BURK</name>
<sequence length="111" mass="12830">MKTTGIDAQTKLALHERKMTALLNNVHFEVLGYDRREKFFKLKQSGGIVVLRSLGETNILKLAPREWWAQHFPKSRGDNFDRRDALNGICRVLPRVGLYRNGCQTIAKNYQ</sequence>
<organism evidence="1 2">
    <name type="scientific">Pararobbsia alpina</name>
    <dbReference type="NCBI Taxonomy" id="621374"/>
    <lineage>
        <taxon>Bacteria</taxon>
        <taxon>Pseudomonadati</taxon>
        <taxon>Pseudomonadota</taxon>
        <taxon>Betaproteobacteria</taxon>
        <taxon>Burkholderiales</taxon>
        <taxon>Burkholderiaceae</taxon>
        <taxon>Pararobbsia</taxon>
    </lineage>
</organism>
<accession>A0A6S7BNA5</accession>
<dbReference type="Proteomes" id="UP000494115">
    <property type="component" value="Unassembled WGS sequence"/>
</dbReference>
<dbReference type="AlphaFoldDB" id="A0A6S7BNA5"/>
<keyword evidence="2" id="KW-1185">Reference proteome</keyword>
<protein>
    <submittedName>
        <fullName evidence="1">Uncharacterized protein</fullName>
    </submittedName>
</protein>